<evidence type="ECO:0000256" key="1">
    <source>
        <dbReference type="SAM" id="MobiDB-lite"/>
    </source>
</evidence>
<evidence type="ECO:0000313" key="2">
    <source>
        <dbReference type="EMBL" id="ELK11838.1"/>
    </source>
</evidence>
<dbReference type="InParanoid" id="L5KMN7"/>
<dbReference type="Proteomes" id="UP000010552">
    <property type="component" value="Unassembled WGS sequence"/>
</dbReference>
<feature type="compositionally biased region" description="Polar residues" evidence="1">
    <location>
        <begin position="1"/>
        <end position="12"/>
    </location>
</feature>
<feature type="region of interest" description="Disordered" evidence="1">
    <location>
        <begin position="1"/>
        <end position="31"/>
    </location>
</feature>
<protein>
    <submittedName>
        <fullName evidence="2">Uncharacterized protein</fullName>
    </submittedName>
</protein>
<proteinExistence type="predicted"/>
<name>L5KMN7_PTEAL</name>
<evidence type="ECO:0000313" key="3">
    <source>
        <dbReference type="Proteomes" id="UP000010552"/>
    </source>
</evidence>
<dbReference type="AlphaFoldDB" id="L5KMN7"/>
<accession>L5KMN7</accession>
<gene>
    <name evidence="2" type="ORF">PAL_GLEAN10009002</name>
</gene>
<reference evidence="3" key="1">
    <citation type="journal article" date="2013" name="Science">
        <title>Comparative analysis of bat genomes provides insight into the evolution of flight and immunity.</title>
        <authorList>
            <person name="Zhang G."/>
            <person name="Cowled C."/>
            <person name="Shi Z."/>
            <person name="Huang Z."/>
            <person name="Bishop-Lilly K.A."/>
            <person name="Fang X."/>
            <person name="Wynne J.W."/>
            <person name="Xiong Z."/>
            <person name="Baker M.L."/>
            <person name="Zhao W."/>
            <person name="Tachedjian M."/>
            <person name="Zhu Y."/>
            <person name="Zhou P."/>
            <person name="Jiang X."/>
            <person name="Ng J."/>
            <person name="Yang L."/>
            <person name="Wu L."/>
            <person name="Xiao J."/>
            <person name="Feng Y."/>
            <person name="Chen Y."/>
            <person name="Sun X."/>
            <person name="Zhang Y."/>
            <person name="Marsh G.A."/>
            <person name="Crameri G."/>
            <person name="Broder C.C."/>
            <person name="Frey K.G."/>
            <person name="Wang L.F."/>
            <person name="Wang J."/>
        </authorList>
    </citation>
    <scope>NUCLEOTIDE SEQUENCE [LARGE SCALE GENOMIC DNA]</scope>
</reference>
<sequence>MPASGATCNSHLPSALGVARGGSQGRRSLSHQEILLEPHCQQPGFNPSSATLGDGGVMGKSPKCLLHLTSPQVQEALERTVKTQCNIHQESSESDKEN</sequence>
<keyword evidence="3" id="KW-1185">Reference proteome</keyword>
<dbReference type="EMBL" id="KB030668">
    <property type="protein sequence ID" value="ELK11838.1"/>
    <property type="molecule type" value="Genomic_DNA"/>
</dbReference>
<organism evidence="2 3">
    <name type="scientific">Pteropus alecto</name>
    <name type="common">Black flying fox</name>
    <dbReference type="NCBI Taxonomy" id="9402"/>
    <lineage>
        <taxon>Eukaryota</taxon>
        <taxon>Metazoa</taxon>
        <taxon>Chordata</taxon>
        <taxon>Craniata</taxon>
        <taxon>Vertebrata</taxon>
        <taxon>Euteleostomi</taxon>
        <taxon>Mammalia</taxon>
        <taxon>Eutheria</taxon>
        <taxon>Laurasiatheria</taxon>
        <taxon>Chiroptera</taxon>
        <taxon>Yinpterochiroptera</taxon>
        <taxon>Pteropodoidea</taxon>
        <taxon>Pteropodidae</taxon>
        <taxon>Pteropodinae</taxon>
        <taxon>Pteropus</taxon>
    </lineage>
</organism>